<reference evidence="1" key="3">
    <citation type="submission" date="2025-09" db="UniProtKB">
        <authorList>
            <consortium name="Ensembl"/>
        </authorList>
    </citation>
    <scope>IDENTIFICATION</scope>
</reference>
<reference evidence="1" key="2">
    <citation type="submission" date="2025-08" db="UniProtKB">
        <authorList>
            <consortium name="Ensembl"/>
        </authorList>
    </citation>
    <scope>IDENTIFICATION</scope>
</reference>
<dbReference type="InParanoid" id="A0A3B5K160"/>
<dbReference type="AlphaFoldDB" id="A0A3B5K160"/>
<proteinExistence type="predicted"/>
<sequence length="65" mass="7214">QKQKMTSNMLPCPLQPPAGPRTGLTGLQLLLVGFVRHLADVHRHCGFDVCLSLLHPVMKNLEELL</sequence>
<accession>A0A3B5K160</accession>
<organism evidence="1 2">
    <name type="scientific">Takifugu rubripes</name>
    <name type="common">Japanese pufferfish</name>
    <name type="synonym">Fugu rubripes</name>
    <dbReference type="NCBI Taxonomy" id="31033"/>
    <lineage>
        <taxon>Eukaryota</taxon>
        <taxon>Metazoa</taxon>
        <taxon>Chordata</taxon>
        <taxon>Craniata</taxon>
        <taxon>Vertebrata</taxon>
        <taxon>Euteleostomi</taxon>
        <taxon>Actinopterygii</taxon>
        <taxon>Neopterygii</taxon>
        <taxon>Teleostei</taxon>
        <taxon>Neoteleostei</taxon>
        <taxon>Acanthomorphata</taxon>
        <taxon>Eupercaria</taxon>
        <taxon>Tetraodontiformes</taxon>
        <taxon>Tetradontoidea</taxon>
        <taxon>Tetraodontidae</taxon>
        <taxon>Takifugu</taxon>
    </lineage>
</organism>
<dbReference type="Proteomes" id="UP000005226">
    <property type="component" value="Chromosome 3"/>
</dbReference>
<evidence type="ECO:0000313" key="1">
    <source>
        <dbReference type="Ensembl" id="ENSTRUP00000049176.2"/>
    </source>
</evidence>
<protein>
    <submittedName>
        <fullName evidence="1">Uncharacterized protein</fullName>
    </submittedName>
</protein>
<name>A0A3B5K160_TAKRU</name>
<reference evidence="1 2" key="1">
    <citation type="journal article" date="2011" name="Genome Biol. Evol.">
        <title>Integration of the genetic map and genome assembly of fugu facilitates insights into distinct features of genome evolution in teleosts and mammals.</title>
        <authorList>
            <person name="Kai W."/>
            <person name="Kikuchi K."/>
            <person name="Tohari S."/>
            <person name="Chew A.K."/>
            <person name="Tay A."/>
            <person name="Fujiwara A."/>
            <person name="Hosoya S."/>
            <person name="Suetake H."/>
            <person name="Naruse K."/>
            <person name="Brenner S."/>
            <person name="Suzuki Y."/>
            <person name="Venkatesh B."/>
        </authorList>
    </citation>
    <scope>NUCLEOTIDE SEQUENCE [LARGE SCALE GENOMIC DNA]</scope>
</reference>
<keyword evidence="2" id="KW-1185">Reference proteome</keyword>
<evidence type="ECO:0000313" key="2">
    <source>
        <dbReference type="Proteomes" id="UP000005226"/>
    </source>
</evidence>
<dbReference type="Ensembl" id="ENSTRUT00000049185.2">
    <property type="protein sequence ID" value="ENSTRUP00000049176.2"/>
    <property type="gene ID" value="ENSTRUG00000024741.2"/>
</dbReference>